<dbReference type="AlphaFoldDB" id="A0A7X9ZUL0"/>
<protein>
    <submittedName>
        <fullName evidence="3">Aspartate/glutamate racemase family protein</fullName>
    </submittedName>
</protein>
<dbReference type="GO" id="GO:0047661">
    <property type="term" value="F:amino-acid racemase activity"/>
    <property type="evidence" value="ECO:0007669"/>
    <property type="project" value="InterPro"/>
</dbReference>
<dbReference type="InterPro" id="IPR001920">
    <property type="entry name" value="Asp/Glu_race"/>
</dbReference>
<keyword evidence="4" id="KW-1185">Reference proteome</keyword>
<dbReference type="SUPFAM" id="SSF53681">
    <property type="entry name" value="Aspartate/glutamate racemase"/>
    <property type="match status" value="2"/>
</dbReference>
<dbReference type="InterPro" id="IPR004380">
    <property type="entry name" value="Asp_race"/>
</dbReference>
<comment type="similarity">
    <text evidence="1">Belongs to the aspartate/glutamate racemases family.</text>
</comment>
<dbReference type="InterPro" id="IPR015942">
    <property type="entry name" value="Asp/Glu/hydantoin_racemase"/>
</dbReference>
<dbReference type="Pfam" id="PF01177">
    <property type="entry name" value="Asp_Glu_race"/>
    <property type="match status" value="1"/>
</dbReference>
<reference evidence="3 4" key="1">
    <citation type="submission" date="2020-04" db="EMBL/GenBank/DDBJ databases">
        <title>Sphingobium sp. AR-3-1 isolated from Arctic soil.</title>
        <authorList>
            <person name="Dahal R.H."/>
            <person name="Chaudhary D.K."/>
        </authorList>
    </citation>
    <scope>NUCLEOTIDE SEQUENCE [LARGE SCALE GENOMIC DNA]</scope>
    <source>
        <strain evidence="3 4">AR-3-1</strain>
    </source>
</reference>
<proteinExistence type="inferred from homology"/>
<keyword evidence="2" id="KW-0413">Isomerase</keyword>
<name>A0A7X9ZUL0_9SPHN</name>
<dbReference type="EMBL" id="JABBFV010000013">
    <property type="protein sequence ID" value="NML11726.1"/>
    <property type="molecule type" value="Genomic_DNA"/>
</dbReference>
<organism evidence="3 4">
    <name type="scientific">Sphingobium psychrophilum</name>
    <dbReference type="NCBI Taxonomy" id="2728834"/>
    <lineage>
        <taxon>Bacteria</taxon>
        <taxon>Pseudomonadati</taxon>
        <taxon>Pseudomonadota</taxon>
        <taxon>Alphaproteobacteria</taxon>
        <taxon>Sphingomonadales</taxon>
        <taxon>Sphingomonadaceae</taxon>
        <taxon>Sphingobium</taxon>
    </lineage>
</organism>
<dbReference type="PANTHER" id="PTHR21198">
    <property type="entry name" value="GLUTAMATE RACEMASE"/>
    <property type="match status" value="1"/>
</dbReference>
<evidence type="ECO:0000313" key="4">
    <source>
        <dbReference type="Proteomes" id="UP000519023"/>
    </source>
</evidence>
<sequence>MPPMFDPSRQAGEKLGILGGMGPLATVDFLRKIIERTPGQVDQDHIPVMVHSVPQIPDRSTAFLNASDAPWSYLLSGLYTLQSAGARLIAIPCNTAHVWHARLSAKADVEVAHIGRVTTTAVLAATGMGARVGVLATDATLRARIYHNELEWAGMTVVEPQPEMQETDVMTGIRLVKAGQIAAARDRLTAAARGLIAQGADAVVMACTEIPIALEGVCFDAAAIDPTAELAQSCVDWWANRYAPVRQRECEGV</sequence>
<evidence type="ECO:0000313" key="3">
    <source>
        <dbReference type="EMBL" id="NML11726.1"/>
    </source>
</evidence>
<dbReference type="Proteomes" id="UP000519023">
    <property type="component" value="Unassembled WGS sequence"/>
</dbReference>
<gene>
    <name evidence="3" type="ORF">HHL08_16480</name>
</gene>
<dbReference type="PANTHER" id="PTHR21198:SF7">
    <property type="entry name" value="ASPARTATE-GLUTAMATE RACEMASE FAMILY"/>
    <property type="match status" value="1"/>
</dbReference>
<dbReference type="Gene3D" id="3.40.50.1860">
    <property type="match status" value="2"/>
</dbReference>
<dbReference type="NCBIfam" id="TIGR00035">
    <property type="entry name" value="asp_race"/>
    <property type="match status" value="1"/>
</dbReference>
<comment type="caution">
    <text evidence="3">The sequence shown here is derived from an EMBL/GenBank/DDBJ whole genome shotgun (WGS) entry which is preliminary data.</text>
</comment>
<accession>A0A7X9ZUL0</accession>
<evidence type="ECO:0000256" key="1">
    <source>
        <dbReference type="ARBA" id="ARBA00007847"/>
    </source>
</evidence>
<evidence type="ECO:0000256" key="2">
    <source>
        <dbReference type="ARBA" id="ARBA00023235"/>
    </source>
</evidence>